<reference evidence="2 3" key="1">
    <citation type="submission" date="2016-10" db="EMBL/GenBank/DDBJ databases">
        <authorList>
            <person name="de Groot N.N."/>
        </authorList>
    </citation>
    <scope>NUCLEOTIDE SEQUENCE [LARGE SCALE GENOMIC DNA]</scope>
    <source>
        <strain evidence="2 3">DSM 23048</strain>
    </source>
</reference>
<evidence type="ECO:0000313" key="3">
    <source>
        <dbReference type="Proteomes" id="UP000183077"/>
    </source>
</evidence>
<proteinExistence type="predicted"/>
<organism evidence="2 3">
    <name type="scientific">Myroides marinus</name>
    <dbReference type="NCBI Taxonomy" id="703342"/>
    <lineage>
        <taxon>Bacteria</taxon>
        <taxon>Pseudomonadati</taxon>
        <taxon>Bacteroidota</taxon>
        <taxon>Flavobacteriia</taxon>
        <taxon>Flavobacteriales</taxon>
        <taxon>Flavobacteriaceae</taxon>
        <taxon>Myroides</taxon>
    </lineage>
</organism>
<dbReference type="GeneID" id="82257763"/>
<dbReference type="Proteomes" id="UP000183077">
    <property type="component" value="Unassembled WGS sequence"/>
</dbReference>
<evidence type="ECO:0000259" key="1">
    <source>
        <dbReference type="Pfam" id="PF03235"/>
    </source>
</evidence>
<evidence type="ECO:0000313" key="2">
    <source>
        <dbReference type="EMBL" id="SEJ12794.1"/>
    </source>
</evidence>
<name>A0A1H6WC77_9FLAO</name>
<dbReference type="Pfam" id="PF03235">
    <property type="entry name" value="GmrSD_N"/>
    <property type="match status" value="1"/>
</dbReference>
<accession>A0A1H6WC77</accession>
<dbReference type="AlphaFoldDB" id="A0A1H6WC77"/>
<gene>
    <name evidence="2" type="ORF">SAMN04488018_11316</name>
</gene>
<protein>
    <recommendedName>
        <fullName evidence="1">GmrSD restriction endonucleases N-terminal domain-containing protein</fullName>
    </recommendedName>
</protein>
<dbReference type="EMBL" id="FNYS01000013">
    <property type="protein sequence ID" value="SEJ12794.1"/>
    <property type="molecule type" value="Genomic_DNA"/>
</dbReference>
<dbReference type="InterPro" id="IPR004919">
    <property type="entry name" value="GmrSD_N"/>
</dbReference>
<sequence length="826" mass="98237">MIIKYTFHQLLANHIIEVPIIQRDYAQGRLSDNVNYIRERFVKSLVNNIVQKEDLHLGFVYGKIEGKERQREAKLHQDSVKTLLHTVTQYAHQFNIDVETKININEIDETSSLIFIPLDGQQRLTTLFLLYWYISMRKGEVSKELLNFKYNNRKLALAFFEELTAKGNIEVIHKELSEELDKQITKYTWYLDKWKYDATVSGALVMLQTIHKEFSTHKEFDFMSINLKDLPFKFDFLDLDDLRQSDELYIKMNERGKQLTDFEHFKAWLQDCMNKKQLSIDDKAFLERFWKKIDTDWLNFFWKKIDADFRSLDDFYFNYLKTLAINFHLSTSKNTALPNHLKELLQKIRNSDTYNKQSVKYIPLSQFIIELKNDSGILEIFELFSIDCLRYIDSTMSTLIEVEEDIKYKINSIVKEPFISKGKNILSLYLKNNAFTPNYWDQVYYYFILELLKSNKINIDFWIRSMRNIIYNTYIQSPDNVFDALKSIGTLLSSDILDLEEALKSEKFSLSFFDKSQITEERYKCTLDPTVWDFNKIHKLEDHEYFMGQIQFAFDLATSDKDLFTKYSDLLSELFSTRNNEIYLQQALLTKGDYLVERTNHSFCRISYDSLRSRNDNWRQIFDDEKRRNLLRSLLDNLLDLSDLDLVNKLNTIIKNHKFTKEDWEYYFVENGGAIKECKYNEIRWFSANDVRLLHSTAITGYHLELRTMWLFQELENLKFDINPFETKEYLWDKNTGGSPGIKLSSFKLGEKVYDLDIRFAKDGAGYECCFFHKAATINDRSADEIVIKSLGDFIYDDEYKHYFKKVDKEKIIEYLSILTSKLSTL</sequence>
<dbReference type="RefSeq" id="WP_006266628.1">
    <property type="nucleotide sequence ID" value="NZ_FNYS01000013.1"/>
</dbReference>
<feature type="domain" description="GmrSD restriction endonucleases N-terminal" evidence="1">
    <location>
        <begin position="8"/>
        <end position="269"/>
    </location>
</feature>